<comment type="catalytic activity">
    <reaction evidence="1">
        <text>Endohydrolysis of (1-&gt;4)-beta-D-glucosidic linkages in cellulose, lichenin and cereal beta-D-glucans.</text>
        <dbReference type="EC" id="3.2.1.4"/>
    </reaction>
</comment>
<evidence type="ECO:0000256" key="2">
    <source>
        <dbReference type="ARBA" id="ARBA00005641"/>
    </source>
</evidence>
<dbReference type="EMBL" id="JASBNA010000068">
    <property type="protein sequence ID" value="KAK7678673.1"/>
    <property type="molecule type" value="Genomic_DNA"/>
</dbReference>
<organism evidence="8 9">
    <name type="scientific">Cerrena zonata</name>
    <dbReference type="NCBI Taxonomy" id="2478898"/>
    <lineage>
        <taxon>Eukaryota</taxon>
        <taxon>Fungi</taxon>
        <taxon>Dikarya</taxon>
        <taxon>Basidiomycota</taxon>
        <taxon>Agaricomycotina</taxon>
        <taxon>Agaricomycetes</taxon>
        <taxon>Polyporales</taxon>
        <taxon>Cerrenaceae</taxon>
        <taxon>Cerrena</taxon>
    </lineage>
</organism>
<dbReference type="PANTHER" id="PTHR34142:SF5">
    <property type="entry name" value="CBM1 DOMAIN-CONTAINING PROTEIN"/>
    <property type="match status" value="1"/>
</dbReference>
<evidence type="ECO:0000259" key="7">
    <source>
        <dbReference type="Pfam" id="PF00150"/>
    </source>
</evidence>
<evidence type="ECO:0000256" key="5">
    <source>
        <dbReference type="ARBA" id="ARBA00023295"/>
    </source>
</evidence>
<dbReference type="InterPro" id="IPR017853">
    <property type="entry name" value="GH"/>
</dbReference>
<dbReference type="AlphaFoldDB" id="A0AAW0FCZ0"/>
<dbReference type="InterPro" id="IPR018087">
    <property type="entry name" value="Glyco_hydro_5_CS"/>
</dbReference>
<evidence type="ECO:0000256" key="1">
    <source>
        <dbReference type="ARBA" id="ARBA00000966"/>
    </source>
</evidence>
<reference evidence="8 9" key="1">
    <citation type="submission" date="2022-09" db="EMBL/GenBank/DDBJ databases">
        <authorList>
            <person name="Palmer J.M."/>
        </authorList>
    </citation>
    <scope>NUCLEOTIDE SEQUENCE [LARGE SCALE GENOMIC DNA]</scope>
    <source>
        <strain evidence="8 9">DSM 7382</strain>
    </source>
</reference>
<evidence type="ECO:0000256" key="4">
    <source>
        <dbReference type="ARBA" id="ARBA00022801"/>
    </source>
</evidence>
<evidence type="ECO:0000313" key="8">
    <source>
        <dbReference type="EMBL" id="KAK7678673.1"/>
    </source>
</evidence>
<keyword evidence="5 6" id="KW-0326">Glycosidase</keyword>
<dbReference type="GO" id="GO:0008810">
    <property type="term" value="F:cellulase activity"/>
    <property type="evidence" value="ECO:0007669"/>
    <property type="project" value="UniProtKB-EC"/>
</dbReference>
<sequence>MKHFVQDDGFNVFRLPVGWQFLTNDVLGGAIDEDNFQEYDTLVQACINAGAAACIVDVHNYARWDKGIIGQGGPTDDQFAALWGQIAAKYASNSKVIFGVMNEPHDVPDINRWAQSVQAAVTAIRQAGATSQIILLPGNNWTSAATFVSNGSADALNKVTNPDGTITGLVFDVHKYLDFDNSYVSFPYSI</sequence>
<feature type="domain" description="Glycoside hydrolase family 5" evidence="7">
    <location>
        <begin position="1"/>
        <end position="182"/>
    </location>
</feature>
<comment type="caution">
    <text evidence="8">The sequence shown here is derived from an EMBL/GenBank/DDBJ whole genome shotgun (WGS) entry which is preliminary data.</text>
</comment>
<evidence type="ECO:0000313" key="9">
    <source>
        <dbReference type="Proteomes" id="UP001385951"/>
    </source>
</evidence>
<evidence type="ECO:0000256" key="6">
    <source>
        <dbReference type="RuleBase" id="RU361153"/>
    </source>
</evidence>
<dbReference type="Gene3D" id="3.20.20.80">
    <property type="entry name" value="Glycosidases"/>
    <property type="match status" value="1"/>
</dbReference>
<dbReference type="Pfam" id="PF00150">
    <property type="entry name" value="Cellulase"/>
    <property type="match status" value="1"/>
</dbReference>
<dbReference type="Proteomes" id="UP001385951">
    <property type="component" value="Unassembled WGS sequence"/>
</dbReference>
<dbReference type="SUPFAM" id="SSF51445">
    <property type="entry name" value="(Trans)glycosidases"/>
    <property type="match status" value="1"/>
</dbReference>
<accession>A0AAW0FCZ0</accession>
<proteinExistence type="inferred from homology"/>
<dbReference type="PROSITE" id="PS00659">
    <property type="entry name" value="GLYCOSYL_HYDROL_F5"/>
    <property type="match status" value="1"/>
</dbReference>
<dbReference type="GO" id="GO:0009251">
    <property type="term" value="P:glucan catabolic process"/>
    <property type="evidence" value="ECO:0007669"/>
    <property type="project" value="TreeGrafter"/>
</dbReference>
<protein>
    <recommendedName>
        <fullName evidence="3">cellulase</fullName>
        <ecNumber evidence="3">3.2.1.4</ecNumber>
    </recommendedName>
</protein>
<keyword evidence="9" id="KW-1185">Reference proteome</keyword>
<name>A0AAW0FCZ0_9APHY</name>
<dbReference type="PANTHER" id="PTHR34142">
    <property type="entry name" value="ENDO-BETA-1,4-GLUCANASE A"/>
    <property type="match status" value="1"/>
</dbReference>
<comment type="similarity">
    <text evidence="2 6">Belongs to the glycosyl hydrolase 5 (cellulase A) family.</text>
</comment>
<dbReference type="EC" id="3.2.1.4" evidence="3"/>
<dbReference type="InterPro" id="IPR001547">
    <property type="entry name" value="Glyco_hydro_5"/>
</dbReference>
<keyword evidence="4 6" id="KW-0378">Hydrolase</keyword>
<evidence type="ECO:0000256" key="3">
    <source>
        <dbReference type="ARBA" id="ARBA00012601"/>
    </source>
</evidence>
<gene>
    <name evidence="8" type="primary">EGL2_1</name>
    <name evidence="8" type="ORF">QCA50_018254</name>
</gene>